<accession>A0A484QUQ5</accession>
<dbReference type="AlphaFoldDB" id="A0A484QUQ5"/>
<gene>
    <name evidence="2" type="ORF">ANK1_3850</name>
    <name evidence="5" type="ORF">ANK2_3851</name>
    <name evidence="3" type="ORF">BER1_4149</name>
    <name evidence="4" type="ORF">BER2_4121</name>
</gene>
<name>A0A484QUQ5_9ZZZZ</name>
<dbReference type="EMBL" id="CAADIA010000009">
    <property type="protein sequence ID" value="VFR37623.1"/>
    <property type="molecule type" value="Genomic_DNA"/>
</dbReference>
<dbReference type="EMBL" id="CAADIE010000014">
    <property type="protein sequence ID" value="VFR42054.1"/>
    <property type="molecule type" value="Genomic_DNA"/>
</dbReference>
<reference evidence="3" key="1">
    <citation type="submission" date="2019-03" db="EMBL/GenBank/DDBJ databases">
        <authorList>
            <person name="Danneels B."/>
        </authorList>
    </citation>
    <scope>NUCLEOTIDE SEQUENCE</scope>
</reference>
<sequence length="37" mass="4027">MMDVPRQFMRGKPRGNEAEKEAASHPAMPGQAATLNT</sequence>
<dbReference type="EMBL" id="CAADIH010000038">
    <property type="protein sequence ID" value="VFR51516.1"/>
    <property type="molecule type" value="Genomic_DNA"/>
</dbReference>
<proteinExistence type="predicted"/>
<feature type="compositionally biased region" description="Basic and acidic residues" evidence="1">
    <location>
        <begin position="14"/>
        <end position="23"/>
    </location>
</feature>
<protein>
    <submittedName>
        <fullName evidence="3">Uncharacterized protein</fullName>
    </submittedName>
</protein>
<organism evidence="3">
    <name type="scientific">plant metagenome</name>
    <dbReference type="NCBI Taxonomy" id="1297885"/>
    <lineage>
        <taxon>unclassified sequences</taxon>
        <taxon>metagenomes</taxon>
        <taxon>organismal metagenomes</taxon>
    </lineage>
</organism>
<dbReference type="EMBL" id="CAADIF010000001">
    <property type="protein sequence ID" value="VFR58067.1"/>
    <property type="molecule type" value="Genomic_DNA"/>
</dbReference>
<evidence type="ECO:0000313" key="3">
    <source>
        <dbReference type="EMBL" id="VFR42054.1"/>
    </source>
</evidence>
<evidence type="ECO:0000313" key="5">
    <source>
        <dbReference type="EMBL" id="VFR58067.1"/>
    </source>
</evidence>
<evidence type="ECO:0000313" key="4">
    <source>
        <dbReference type="EMBL" id="VFR51516.1"/>
    </source>
</evidence>
<evidence type="ECO:0000256" key="1">
    <source>
        <dbReference type="SAM" id="MobiDB-lite"/>
    </source>
</evidence>
<feature type="region of interest" description="Disordered" evidence="1">
    <location>
        <begin position="1"/>
        <end position="37"/>
    </location>
</feature>
<evidence type="ECO:0000313" key="2">
    <source>
        <dbReference type="EMBL" id="VFR37623.1"/>
    </source>
</evidence>